<evidence type="ECO:0000313" key="4">
    <source>
        <dbReference type="EMBL" id="NEK17316.1"/>
    </source>
</evidence>
<keyword evidence="1" id="KW-0472">Membrane</keyword>
<feature type="transmembrane region" description="Helical" evidence="1">
    <location>
        <begin position="43"/>
        <end position="62"/>
    </location>
</feature>
<gene>
    <name evidence="3" type="ORF">A4A59_34580</name>
    <name evidence="4" type="ORF">GR257_21020</name>
</gene>
<comment type="caution">
    <text evidence="3">The sequence shown here is derived from an EMBL/GenBank/DDBJ whole genome shotgun (WGS) entry which is preliminary data.</text>
</comment>
<protein>
    <submittedName>
        <fullName evidence="4">Tripartite tricarboxylate transporter TctB family protein</fullName>
    </submittedName>
</protein>
<dbReference type="InterPro" id="IPR009936">
    <property type="entry name" value="DUF1468"/>
</dbReference>
<reference evidence="4 5" key="2">
    <citation type="submission" date="2019-12" db="EMBL/GenBank/DDBJ databases">
        <title>Rhizobium genotypes associated with high levels of biological nitrogen fixation by grain legumes in a temperate-maritime cropping system.</title>
        <authorList>
            <person name="Maluk M."/>
            <person name="Francesc Ferrando Molina F."/>
            <person name="Lopez Del Egido L."/>
            <person name="Lafos M."/>
            <person name="Langarica-Fuentes A."/>
            <person name="Gebre Yohannes G."/>
            <person name="Young M.W."/>
            <person name="Martin P."/>
            <person name="Gantlett R."/>
            <person name="Kenicer G."/>
            <person name="Hawes C."/>
            <person name="Begg G.S."/>
            <person name="Quilliam R.S."/>
            <person name="Squire G.R."/>
            <person name="Poole P.S."/>
            <person name="Young P.W."/>
            <person name="Iannetta P.M."/>
            <person name="James E.K."/>
        </authorList>
    </citation>
    <scope>NUCLEOTIDE SEQUENCE [LARGE SCALE GENOMIC DNA]</scope>
    <source>
        <strain evidence="4 5">JHI54</strain>
    </source>
</reference>
<dbReference type="EMBL" id="LVYU01000154">
    <property type="protein sequence ID" value="KZA96772.1"/>
    <property type="molecule type" value="Genomic_DNA"/>
</dbReference>
<evidence type="ECO:0000313" key="5">
    <source>
        <dbReference type="Proteomes" id="UP000471705"/>
    </source>
</evidence>
<dbReference type="Proteomes" id="UP000471705">
    <property type="component" value="Unassembled WGS sequence"/>
</dbReference>
<dbReference type="RefSeq" id="WP_029872005.1">
    <property type="nucleotide sequence ID" value="NZ_CP171844.1"/>
</dbReference>
<feature type="transmembrane region" description="Helical" evidence="1">
    <location>
        <begin position="74"/>
        <end position="91"/>
    </location>
</feature>
<keyword evidence="1" id="KW-0812">Transmembrane</keyword>
<organism evidence="3">
    <name type="scientific">Rhizobium leguminosarum</name>
    <dbReference type="NCBI Taxonomy" id="384"/>
    <lineage>
        <taxon>Bacteria</taxon>
        <taxon>Pseudomonadati</taxon>
        <taxon>Pseudomonadota</taxon>
        <taxon>Alphaproteobacteria</taxon>
        <taxon>Hyphomicrobiales</taxon>
        <taxon>Rhizobiaceae</taxon>
        <taxon>Rhizobium/Agrobacterium group</taxon>
        <taxon>Rhizobium</taxon>
    </lineage>
</organism>
<evidence type="ECO:0000313" key="3">
    <source>
        <dbReference type="EMBL" id="KZA96772.1"/>
    </source>
</evidence>
<accession>A0A154I897</accession>
<dbReference type="AlphaFoldDB" id="A0A154I897"/>
<evidence type="ECO:0000256" key="1">
    <source>
        <dbReference type="SAM" id="Phobius"/>
    </source>
</evidence>
<feature type="transmembrane region" description="Helical" evidence="1">
    <location>
        <begin position="118"/>
        <end position="140"/>
    </location>
</feature>
<proteinExistence type="predicted"/>
<feature type="transmembrane region" description="Helical" evidence="1">
    <location>
        <begin position="12"/>
        <end position="31"/>
    </location>
</feature>
<reference evidence="3" key="1">
    <citation type="submission" date="2016-03" db="EMBL/GenBank/DDBJ databases">
        <title>Microsymbionts genomes from the relict species Vavilovia formosa.</title>
        <authorList>
            <person name="Chirak E."/>
            <person name="Kimeklis A."/>
            <person name="Kopat V."/>
            <person name="Andronov E."/>
        </authorList>
    </citation>
    <scope>NUCLEOTIDE SEQUENCE [LARGE SCALE GENOMIC DNA]</scope>
    <source>
        <strain evidence="3">Vaf12</strain>
    </source>
</reference>
<sequence length="153" mass="16482">MKSISFDTTNAICGALFVATGAFFAIQSLGLDLGTTVRMGPGYFPLVLAGVLVLLGAIIFIQALRVEGEPIDPFAWRGMLFILPAPVFFGLTVRGLGFAPSLFLTAFIACFASQKMNVFLAIVLSLLLTIFSVGVFSYGLGLPFERFGPWVRF</sequence>
<evidence type="ECO:0000259" key="2">
    <source>
        <dbReference type="Pfam" id="PF07331"/>
    </source>
</evidence>
<name>A0A154I897_RHILE</name>
<feature type="domain" description="DUF1468" evidence="2">
    <location>
        <begin position="12"/>
        <end position="144"/>
    </location>
</feature>
<dbReference type="Pfam" id="PF07331">
    <property type="entry name" value="TctB"/>
    <property type="match status" value="1"/>
</dbReference>
<keyword evidence="1" id="KW-1133">Transmembrane helix</keyword>
<dbReference type="EMBL" id="WUFV01000013">
    <property type="protein sequence ID" value="NEK17316.1"/>
    <property type="molecule type" value="Genomic_DNA"/>
</dbReference>